<dbReference type="Gene3D" id="3.90.550.10">
    <property type="entry name" value="Spore Coat Polysaccharide Biosynthesis Protein SpsA, Chain A"/>
    <property type="match status" value="1"/>
</dbReference>
<dbReference type="OrthoDB" id="396512at2"/>
<dbReference type="Proteomes" id="UP000238196">
    <property type="component" value="Unassembled WGS sequence"/>
</dbReference>
<dbReference type="AlphaFoldDB" id="A0A2S5KSF8"/>
<dbReference type="PANTHER" id="PTHR43685">
    <property type="entry name" value="GLYCOSYLTRANSFERASE"/>
    <property type="match status" value="1"/>
</dbReference>
<evidence type="ECO:0000259" key="1">
    <source>
        <dbReference type="Pfam" id="PF00535"/>
    </source>
</evidence>
<feature type="domain" description="Glycosyltransferase 2-like" evidence="1">
    <location>
        <begin position="6"/>
        <end position="130"/>
    </location>
</feature>
<dbReference type="PANTHER" id="PTHR43685:SF2">
    <property type="entry name" value="GLYCOSYLTRANSFERASE 2-LIKE DOMAIN-CONTAINING PROTEIN"/>
    <property type="match status" value="1"/>
</dbReference>
<dbReference type="Pfam" id="PF00535">
    <property type="entry name" value="Glycos_transf_2"/>
    <property type="match status" value="1"/>
</dbReference>
<protein>
    <submittedName>
        <fullName evidence="2">Glycosyltransferase family 2 protein</fullName>
    </submittedName>
</protein>
<comment type="caution">
    <text evidence="2">The sequence shown here is derived from an EMBL/GenBank/DDBJ whole genome shotgun (WGS) entry which is preliminary data.</text>
</comment>
<dbReference type="CDD" id="cd00761">
    <property type="entry name" value="Glyco_tranf_GTA_type"/>
    <property type="match status" value="1"/>
</dbReference>
<dbReference type="InterPro" id="IPR001173">
    <property type="entry name" value="Glyco_trans_2-like"/>
</dbReference>
<reference evidence="2 3" key="1">
    <citation type="submission" date="2018-02" db="EMBL/GenBank/DDBJ databases">
        <title>novel marine gammaproteobacteria from coastal saline agro ecosystem.</title>
        <authorList>
            <person name="Krishnan R."/>
            <person name="Ramesh Kumar N."/>
        </authorList>
    </citation>
    <scope>NUCLEOTIDE SEQUENCE [LARGE SCALE GENOMIC DNA]</scope>
    <source>
        <strain evidence="2 3">228</strain>
    </source>
</reference>
<accession>A0A2S5KSF8</accession>
<organism evidence="2 3">
    <name type="scientific">Proteobacteria bacterium 228</name>
    <dbReference type="NCBI Taxonomy" id="2083153"/>
    <lineage>
        <taxon>Bacteria</taxon>
        <taxon>Pseudomonadati</taxon>
        <taxon>Pseudomonadota</taxon>
    </lineage>
</organism>
<evidence type="ECO:0000313" key="3">
    <source>
        <dbReference type="Proteomes" id="UP000238196"/>
    </source>
</evidence>
<gene>
    <name evidence="2" type="ORF">C4K68_08370</name>
</gene>
<dbReference type="InterPro" id="IPR029044">
    <property type="entry name" value="Nucleotide-diphossugar_trans"/>
</dbReference>
<name>A0A2S5KSF8_9PROT</name>
<evidence type="ECO:0000313" key="2">
    <source>
        <dbReference type="EMBL" id="PPC77791.1"/>
    </source>
</evidence>
<dbReference type="EMBL" id="PRLP01000025">
    <property type="protein sequence ID" value="PPC77791.1"/>
    <property type="molecule type" value="Genomic_DNA"/>
</dbReference>
<sequence>MAELVSVITPVYQGQGHVRRAVDSLLRQTHQEWECLLVSDDGTDYLGWLRQQGVSDPRLRQLFSTRTGSGPNLTRNLALRAAHGQWIAPLDADDCYDPQRLERLLALAGETGLAADNARVVDDSNDLVLHLAFSHDRQGRLELDDFFHTHVPLLFVFHRQLIQRGWDDLPRGADTLFNLRALEQAGYARYCTEPLHDYRVHRASLCHSADAGERFAEAYALTLQRLQEDGLGFGSPQMRQQVMALIHFKQQLNQLFSQRCAQGYAGTFQNFVDDLPPAELQQLRQ</sequence>
<proteinExistence type="predicted"/>
<dbReference type="InterPro" id="IPR050834">
    <property type="entry name" value="Glycosyltransf_2"/>
</dbReference>
<dbReference type="SUPFAM" id="SSF53448">
    <property type="entry name" value="Nucleotide-diphospho-sugar transferases"/>
    <property type="match status" value="1"/>
</dbReference>